<evidence type="ECO:0000259" key="3">
    <source>
        <dbReference type="Pfam" id="PF01467"/>
    </source>
</evidence>
<dbReference type="EMBL" id="BAABFU010000001">
    <property type="protein sequence ID" value="GAA4346852.1"/>
    <property type="molecule type" value="Genomic_DNA"/>
</dbReference>
<keyword evidence="5" id="KW-1185">Reference proteome</keyword>
<reference evidence="5" key="1">
    <citation type="journal article" date="2019" name="Int. J. Syst. Evol. Microbiol.">
        <title>The Global Catalogue of Microorganisms (GCM) 10K type strain sequencing project: providing services to taxonomists for standard genome sequencing and annotation.</title>
        <authorList>
            <consortium name="The Broad Institute Genomics Platform"/>
            <consortium name="The Broad Institute Genome Sequencing Center for Infectious Disease"/>
            <person name="Wu L."/>
            <person name="Ma J."/>
        </authorList>
    </citation>
    <scope>NUCLEOTIDE SEQUENCE [LARGE SCALE GENOMIC DNA]</scope>
    <source>
        <strain evidence="5">JCM 17727</strain>
    </source>
</reference>
<dbReference type="InterPro" id="IPR004821">
    <property type="entry name" value="Cyt_trans-like"/>
</dbReference>
<evidence type="ECO:0000313" key="5">
    <source>
        <dbReference type="Proteomes" id="UP001501294"/>
    </source>
</evidence>
<dbReference type="Gene3D" id="3.40.50.620">
    <property type="entry name" value="HUPs"/>
    <property type="match status" value="1"/>
</dbReference>
<dbReference type="PANTHER" id="PTHR43793:SF1">
    <property type="entry name" value="FAD SYNTHASE"/>
    <property type="match status" value="1"/>
</dbReference>
<dbReference type="GO" id="GO:0016779">
    <property type="term" value="F:nucleotidyltransferase activity"/>
    <property type="evidence" value="ECO:0007669"/>
    <property type="project" value="UniProtKB-KW"/>
</dbReference>
<organism evidence="4 5">
    <name type="scientific">Kangiella taiwanensis</name>
    <dbReference type="NCBI Taxonomy" id="1079179"/>
    <lineage>
        <taxon>Bacteria</taxon>
        <taxon>Pseudomonadati</taxon>
        <taxon>Pseudomonadota</taxon>
        <taxon>Gammaproteobacteria</taxon>
        <taxon>Kangiellales</taxon>
        <taxon>Kangiellaceae</taxon>
        <taxon>Kangiella</taxon>
    </lineage>
</organism>
<feature type="domain" description="Cytidyltransferase-like" evidence="3">
    <location>
        <begin position="4"/>
        <end position="124"/>
    </location>
</feature>
<proteinExistence type="predicted"/>
<evidence type="ECO:0000313" key="4">
    <source>
        <dbReference type="EMBL" id="GAA4346852.1"/>
    </source>
</evidence>
<name>A0ABP8HXE0_9GAMM</name>
<dbReference type="InterPro" id="IPR050385">
    <property type="entry name" value="Archaeal_FAD_synthase"/>
</dbReference>
<gene>
    <name evidence="4" type="ORF">GCM10023150_08620</name>
</gene>
<dbReference type="SUPFAM" id="SSF52374">
    <property type="entry name" value="Nucleotidylyl transferase"/>
    <property type="match status" value="1"/>
</dbReference>
<keyword evidence="2 4" id="KW-0548">Nucleotidyltransferase</keyword>
<keyword evidence="1" id="KW-0808">Transferase</keyword>
<evidence type="ECO:0000256" key="2">
    <source>
        <dbReference type="ARBA" id="ARBA00022695"/>
    </source>
</evidence>
<protein>
    <submittedName>
        <fullName evidence="4">Adenylyltransferase/cytidyltransferase family protein</fullName>
    </submittedName>
</protein>
<dbReference type="Pfam" id="PF01467">
    <property type="entry name" value="CTP_transf_like"/>
    <property type="match status" value="1"/>
</dbReference>
<dbReference type="RefSeq" id="WP_223576819.1">
    <property type="nucleotide sequence ID" value="NZ_BAABFU010000001.1"/>
</dbReference>
<dbReference type="NCBIfam" id="TIGR00125">
    <property type="entry name" value="cyt_tran_rel"/>
    <property type="match status" value="1"/>
</dbReference>
<dbReference type="InterPro" id="IPR014729">
    <property type="entry name" value="Rossmann-like_a/b/a_fold"/>
</dbReference>
<comment type="caution">
    <text evidence="4">The sequence shown here is derived from an EMBL/GenBank/DDBJ whole genome shotgun (WGS) entry which is preliminary data.</text>
</comment>
<dbReference type="PANTHER" id="PTHR43793">
    <property type="entry name" value="FAD SYNTHASE"/>
    <property type="match status" value="1"/>
</dbReference>
<accession>A0ABP8HXE0</accession>
<evidence type="ECO:0000256" key="1">
    <source>
        <dbReference type="ARBA" id="ARBA00022679"/>
    </source>
</evidence>
<dbReference type="Proteomes" id="UP001501294">
    <property type="component" value="Unassembled WGS sequence"/>
</dbReference>
<sequence>MRVITFGTFDVFHVGHINILERARALGSELYVGVSSDQLNYSKKNRYPIYSEEDRMRIISALACVDFVFPEESLELKPEYIKQYNADILVMGDDWQGKFDHFSELCEVKYLPRTPSISTTEIIEVVRHKTPGKN</sequence>